<evidence type="ECO:0000313" key="2">
    <source>
        <dbReference type="EMBL" id="BDS11608.1"/>
    </source>
</evidence>
<keyword evidence="1" id="KW-0732">Signal</keyword>
<dbReference type="Proteomes" id="UP001060919">
    <property type="component" value="Chromosome"/>
</dbReference>
<dbReference type="RefSeq" id="WP_264792764.1">
    <property type="nucleotide sequence ID" value="NZ_AP026867.1"/>
</dbReference>
<reference evidence="2" key="1">
    <citation type="submission" date="2022-09" db="EMBL/GenBank/DDBJ databases">
        <title>Aureispira anguillicida sp. nov., isolated from Leptocephalus of Japanese eel Anguilla japonica.</title>
        <authorList>
            <person name="Yuasa K."/>
            <person name="Mekata T."/>
            <person name="Ikunari K."/>
        </authorList>
    </citation>
    <scope>NUCLEOTIDE SEQUENCE</scope>
    <source>
        <strain evidence="2">EL160426</strain>
    </source>
</reference>
<gene>
    <name evidence="2" type="ORF">AsAng_0023220</name>
</gene>
<sequence>MIVSKKWFLFFLYICCFNAVLFAQEHKRKNDVDGKLWTGLYFKHKFNKRWSIGVKTEGRFKLVEFDRMLLELRGTYNPKFHDFVKPLSLTIGCRYFFENDEDGIELDDNYVRLFAALNYKVEIKRFMVEGRVLYQNRAGLDTKKKIVKNDWAQDIRCRIKLAYNFKKWKLDPELWCEIFIHDEIGALDGFTKYRLGAGTKYKFNKQHALRLKYIFEQEVKYYFPDTSHIIALSYIYTSASKKKSKRKPSNKVR</sequence>
<name>A0A915YEF9_9BACT</name>
<protein>
    <submittedName>
        <fullName evidence="2">DUF2490 domain-containing protein</fullName>
    </submittedName>
</protein>
<dbReference type="InterPro" id="IPR019619">
    <property type="entry name" value="DUF2490"/>
</dbReference>
<feature type="signal peptide" evidence="1">
    <location>
        <begin position="1"/>
        <end position="23"/>
    </location>
</feature>
<dbReference type="KEGG" id="aup:AsAng_0023220"/>
<proteinExistence type="predicted"/>
<keyword evidence="3" id="KW-1185">Reference proteome</keyword>
<dbReference type="Pfam" id="PF10677">
    <property type="entry name" value="DUF2490"/>
    <property type="match status" value="1"/>
</dbReference>
<accession>A0A915YEF9</accession>
<evidence type="ECO:0000313" key="3">
    <source>
        <dbReference type="Proteomes" id="UP001060919"/>
    </source>
</evidence>
<feature type="chain" id="PRO_5036880434" evidence="1">
    <location>
        <begin position="24"/>
        <end position="253"/>
    </location>
</feature>
<evidence type="ECO:0000256" key="1">
    <source>
        <dbReference type="SAM" id="SignalP"/>
    </source>
</evidence>
<dbReference type="AlphaFoldDB" id="A0A915YEF9"/>
<dbReference type="EMBL" id="AP026867">
    <property type="protein sequence ID" value="BDS11608.1"/>
    <property type="molecule type" value="Genomic_DNA"/>
</dbReference>
<organism evidence="2 3">
    <name type="scientific">Aureispira anguillae</name>
    <dbReference type="NCBI Taxonomy" id="2864201"/>
    <lineage>
        <taxon>Bacteria</taxon>
        <taxon>Pseudomonadati</taxon>
        <taxon>Bacteroidota</taxon>
        <taxon>Saprospiria</taxon>
        <taxon>Saprospirales</taxon>
        <taxon>Saprospiraceae</taxon>
        <taxon>Aureispira</taxon>
    </lineage>
</organism>